<protein>
    <submittedName>
        <fullName evidence="2">Uncharacterized protein</fullName>
    </submittedName>
</protein>
<feature type="region of interest" description="Disordered" evidence="1">
    <location>
        <begin position="210"/>
        <end position="229"/>
    </location>
</feature>
<comment type="caution">
    <text evidence="2">The sequence shown here is derived from an EMBL/GenBank/DDBJ whole genome shotgun (WGS) entry which is preliminary data.</text>
</comment>
<gene>
    <name evidence="2" type="ORF">PPACK8108_LOCUS21524</name>
</gene>
<name>A0AAV0BJG5_PHAPC</name>
<dbReference type="Proteomes" id="UP001153365">
    <property type="component" value="Unassembled WGS sequence"/>
</dbReference>
<evidence type="ECO:0000313" key="2">
    <source>
        <dbReference type="EMBL" id="CAH7686824.1"/>
    </source>
</evidence>
<organism evidence="2 3">
    <name type="scientific">Phakopsora pachyrhizi</name>
    <name type="common">Asian soybean rust disease fungus</name>
    <dbReference type="NCBI Taxonomy" id="170000"/>
    <lineage>
        <taxon>Eukaryota</taxon>
        <taxon>Fungi</taxon>
        <taxon>Dikarya</taxon>
        <taxon>Basidiomycota</taxon>
        <taxon>Pucciniomycotina</taxon>
        <taxon>Pucciniomycetes</taxon>
        <taxon>Pucciniales</taxon>
        <taxon>Phakopsoraceae</taxon>
        <taxon>Phakopsora</taxon>
    </lineage>
</organism>
<feature type="compositionally biased region" description="Polar residues" evidence="1">
    <location>
        <begin position="215"/>
        <end position="229"/>
    </location>
</feature>
<keyword evidence="3" id="KW-1185">Reference proteome</keyword>
<sequence length="229" mass="25052">MTVLIDGKLENPLIKDKKVSLLGGVICGQKVSMGSVSEGSSCSGKTPVLYHVKRVMDDAVKSWGRFWGAEPMIDCEWKEGEGNLWAWRPRKEERRWEPGNQVTRPGWVIPPGAQKSGQIFDSCPGSETMQGVLDWIRAGLPEDRGHKEDGYGWSRGMAWEGNRLRWCEEEDGGGCGGRFGTRGQGKGGEESFHWILLGFEEEGVAGQNLGGGAHQGQSGWSKTTGAMVL</sequence>
<evidence type="ECO:0000313" key="3">
    <source>
        <dbReference type="Proteomes" id="UP001153365"/>
    </source>
</evidence>
<dbReference type="EMBL" id="CALTRL010005817">
    <property type="protein sequence ID" value="CAH7686824.1"/>
    <property type="molecule type" value="Genomic_DNA"/>
</dbReference>
<evidence type="ECO:0000256" key="1">
    <source>
        <dbReference type="SAM" id="MobiDB-lite"/>
    </source>
</evidence>
<dbReference type="AlphaFoldDB" id="A0AAV0BJG5"/>
<proteinExistence type="predicted"/>
<accession>A0AAV0BJG5</accession>
<reference evidence="2" key="1">
    <citation type="submission" date="2022-06" db="EMBL/GenBank/DDBJ databases">
        <authorList>
            <consortium name="SYNGENTA / RWTH Aachen University"/>
        </authorList>
    </citation>
    <scope>NUCLEOTIDE SEQUENCE</scope>
</reference>